<evidence type="ECO:0000256" key="3">
    <source>
        <dbReference type="ARBA" id="ARBA00022771"/>
    </source>
</evidence>
<dbReference type="Pfam" id="PF05699">
    <property type="entry name" value="Dimer_Tnp_hAT"/>
    <property type="match status" value="1"/>
</dbReference>
<dbReference type="Proteomes" id="UP000694888">
    <property type="component" value="Unplaced"/>
</dbReference>
<protein>
    <submittedName>
        <fullName evidence="8">Zinc finger BED domain-containing protein 4-like</fullName>
    </submittedName>
</protein>
<dbReference type="RefSeq" id="XP_005110616.1">
    <property type="nucleotide sequence ID" value="XM_005110559.1"/>
</dbReference>
<keyword evidence="3" id="KW-0863">Zinc-finger</keyword>
<dbReference type="InterPro" id="IPR052035">
    <property type="entry name" value="ZnF_BED_domain_contain"/>
</dbReference>
<evidence type="ECO:0000259" key="6">
    <source>
        <dbReference type="Pfam" id="PF05699"/>
    </source>
</evidence>
<proteinExistence type="predicted"/>
<dbReference type="InterPro" id="IPR012337">
    <property type="entry name" value="RNaseH-like_sf"/>
</dbReference>
<dbReference type="InterPro" id="IPR008906">
    <property type="entry name" value="HATC_C_dom"/>
</dbReference>
<keyword evidence="7" id="KW-1185">Reference proteome</keyword>
<evidence type="ECO:0000256" key="5">
    <source>
        <dbReference type="ARBA" id="ARBA00023242"/>
    </source>
</evidence>
<dbReference type="GeneID" id="101859603"/>
<organism evidence="7 8">
    <name type="scientific">Aplysia californica</name>
    <name type="common">California sea hare</name>
    <dbReference type="NCBI Taxonomy" id="6500"/>
    <lineage>
        <taxon>Eukaryota</taxon>
        <taxon>Metazoa</taxon>
        <taxon>Spiralia</taxon>
        <taxon>Lophotrochozoa</taxon>
        <taxon>Mollusca</taxon>
        <taxon>Gastropoda</taxon>
        <taxon>Heterobranchia</taxon>
        <taxon>Euthyneura</taxon>
        <taxon>Tectipleura</taxon>
        <taxon>Aplysiida</taxon>
        <taxon>Aplysioidea</taxon>
        <taxon>Aplysiidae</taxon>
        <taxon>Aplysia</taxon>
    </lineage>
</organism>
<evidence type="ECO:0000313" key="7">
    <source>
        <dbReference type="Proteomes" id="UP000694888"/>
    </source>
</evidence>
<keyword evidence="5" id="KW-0539">Nucleus</keyword>
<comment type="subcellular location">
    <subcellularLocation>
        <location evidence="1">Nucleus</location>
    </subcellularLocation>
</comment>
<accession>A0ABM0K7J5</accession>
<dbReference type="PANTHER" id="PTHR46481">
    <property type="entry name" value="ZINC FINGER BED DOMAIN-CONTAINING PROTEIN 4"/>
    <property type="match status" value="1"/>
</dbReference>
<keyword evidence="2" id="KW-0479">Metal-binding</keyword>
<evidence type="ECO:0000256" key="4">
    <source>
        <dbReference type="ARBA" id="ARBA00022833"/>
    </source>
</evidence>
<evidence type="ECO:0000313" key="8">
    <source>
        <dbReference type="RefSeq" id="XP_005110616.1"/>
    </source>
</evidence>
<feature type="domain" description="HAT C-terminal dimerisation" evidence="6">
    <location>
        <begin position="353"/>
        <end position="432"/>
    </location>
</feature>
<gene>
    <name evidence="8" type="primary">LOC101859603</name>
</gene>
<sequence>MGAVTLTTDIWTSRRTQAFITVTAHFMSPAWELMSCVLETPRIAEAHTAANIAVILAEVMENWRIRDKVVAIVTDNASNMVAAIEQLKIRHMPCFAHTLNLVVTDTLAAVTGFQATRKKVKDIVSFFHHSVKGSDVLAKVLEQAGSQPLKLINEVETRWNSCHDMLKRYNDLHPQVTTALCLVGRETMLITQSEVEVIQAVIAALGPFEEVTREMSSEKMTTVSKVIPLIRVLQDILKDLTNRPCIGGSVAKELLQQLNRRFASPETKYLWAASTYLDPRFKKHAFSDGSALQAMQDRLKGQLRPVEEEETSTAEVEPTPVAADNSSIWTRFDSKISSFLQTTSTPGVRPNLEMRRYAEENPISRKQDPLEWWRKHSSLMPQLQEIAKKFLCCPATSVPSERVFSATGELVSHRRSNLTEENVNMIIFLNKNTFL</sequence>
<dbReference type="PANTHER" id="PTHR46481:SF10">
    <property type="entry name" value="ZINC FINGER BED DOMAIN-CONTAINING PROTEIN 39"/>
    <property type="match status" value="1"/>
</dbReference>
<evidence type="ECO:0000256" key="2">
    <source>
        <dbReference type="ARBA" id="ARBA00022723"/>
    </source>
</evidence>
<reference evidence="8" key="1">
    <citation type="submission" date="2025-08" db="UniProtKB">
        <authorList>
            <consortium name="RefSeq"/>
        </authorList>
    </citation>
    <scope>IDENTIFICATION</scope>
</reference>
<evidence type="ECO:0000256" key="1">
    <source>
        <dbReference type="ARBA" id="ARBA00004123"/>
    </source>
</evidence>
<keyword evidence="4" id="KW-0862">Zinc</keyword>
<name>A0ABM0K7J5_APLCA</name>
<dbReference type="SUPFAM" id="SSF53098">
    <property type="entry name" value="Ribonuclease H-like"/>
    <property type="match status" value="1"/>
</dbReference>